<dbReference type="AlphaFoldDB" id="A0A0G4GMC9"/>
<evidence type="ECO:0000313" key="11">
    <source>
        <dbReference type="Proteomes" id="UP000041254"/>
    </source>
</evidence>
<dbReference type="PhylomeDB" id="A0A0G4GMC9"/>
<reference evidence="10 11" key="1">
    <citation type="submission" date="2014-11" db="EMBL/GenBank/DDBJ databases">
        <authorList>
            <person name="Zhu J."/>
            <person name="Qi W."/>
            <person name="Song R."/>
        </authorList>
    </citation>
    <scope>NUCLEOTIDE SEQUENCE [LARGE SCALE GENOMIC DNA]</scope>
</reference>
<dbReference type="SUPFAM" id="SSF81296">
    <property type="entry name" value="E set domains"/>
    <property type="match status" value="1"/>
</dbReference>
<dbReference type="InterPro" id="IPR032640">
    <property type="entry name" value="AMPK1_CBM"/>
</dbReference>
<dbReference type="InParanoid" id="A0A0G4GMC9"/>
<evidence type="ECO:0000256" key="2">
    <source>
        <dbReference type="ARBA" id="ARBA00012255"/>
    </source>
</evidence>
<dbReference type="InterPro" id="IPR007724">
    <property type="entry name" value="Poly_GlycHdrlase"/>
</dbReference>
<feature type="compositionally biased region" description="Basic and acidic residues" evidence="6">
    <location>
        <begin position="637"/>
        <end position="648"/>
    </location>
</feature>
<dbReference type="PANTHER" id="PTHR12837:SF0">
    <property type="entry name" value="POLY(ADP-RIBOSE) GLYCOHYDROLASE"/>
    <property type="match status" value="1"/>
</dbReference>
<dbReference type="GO" id="GO:0009225">
    <property type="term" value="P:nucleotide-sugar metabolic process"/>
    <property type="evidence" value="ECO:0007669"/>
    <property type="project" value="TreeGrafter"/>
</dbReference>
<feature type="binding site" evidence="5">
    <location>
        <position position="341"/>
    </location>
    <ligand>
        <name>substrate</name>
    </ligand>
</feature>
<evidence type="ECO:0000256" key="4">
    <source>
        <dbReference type="PIRSR" id="PIRSR607724-1"/>
    </source>
</evidence>
<dbReference type="GO" id="GO:0005634">
    <property type="term" value="C:nucleus"/>
    <property type="evidence" value="ECO:0007669"/>
    <property type="project" value="TreeGrafter"/>
</dbReference>
<evidence type="ECO:0000259" key="8">
    <source>
        <dbReference type="Pfam" id="PF16561"/>
    </source>
</evidence>
<dbReference type="Proteomes" id="UP000041254">
    <property type="component" value="Unassembled WGS sequence"/>
</dbReference>
<dbReference type="OrthoDB" id="531008at2759"/>
<feature type="binding site" evidence="5">
    <location>
        <position position="355"/>
    </location>
    <ligand>
        <name>substrate</name>
    </ligand>
</feature>
<sequence>MTCRVPGCKEAHKAHYCKWCKNQNSNHFARDCWHGPGGQSASTYSGGSPDKSPQRSTSRARERSRSGQPKGRVGCRVPGCTFPNCLKTGHHHCKNCGDKDSDHFSSACPKLQKPGGQYTTTSRLVHSSHLLSSLYNGSPHAVKTILANYATDYGRAKEPKDVTGLLSTLQSAMGGRGGSFHGMERVLTSTFINETLPVLCGILSKGDLSFPLQPPSSHSHSGTEAHMTARQCFALIGAGFLCLHQPGDGSLNFDRLFDNSTPSGKAKLQCFIHYLDTMARAIKEGNTAETERVVVFQALSSPEAGIHDWATSTAPLVDVRFVQGTQASIFDAPAIRGDFANAHIAGGTLGKGAVQEEILFSIEPECLLARHLFPRAMQPTEAFMIVGSKTFSKTSGYGRETLRFSGPAHDTAATRRVDGHPVLNKYIVAFDAVNFGKHGSDQQYDKTHVVRDLKKAHTAFHCNGLTIVGGLPFATGNWGCGVFGGDPQWKLLIQWCAASLAGRPLHYYPRDERSLMGAERFIHSLKAAGCDTVGGLVQLMCDRRTQRAIAGRNRMSAFEAIKAIVTDRSRPPPPPVPRSSLPASHMQHYSPSPPMQHYSPQLALPDRAAAPPTTGREESQGDTAALAASPMLSAVTADEKHAKDDNPREVGYAPLVDTTDNESSSMGASDSDDKMDVDASDATNAGATVEETTPLLSMQDTTSHTIHYVFEYVPRMYTFPSEVVLKGSFDGWLGHHPMSWSPKHRCFVYGMPLPPGRYMYKFIVDDRWVCSSTQPTGEDGAGNTNNVVTISLDRQCLTCGVVHGGRGC</sequence>
<evidence type="ECO:0000256" key="1">
    <source>
        <dbReference type="ARBA" id="ARBA00009545"/>
    </source>
</evidence>
<gene>
    <name evidence="10" type="ORF">Vbra_10127</name>
</gene>
<protein>
    <recommendedName>
        <fullName evidence="2">poly(ADP-ribose) glycohydrolase</fullName>
        <ecNumber evidence="2">3.2.1.143</ecNumber>
    </recommendedName>
</protein>
<dbReference type="InterPro" id="IPR048362">
    <property type="entry name" value="PARG_helical"/>
</dbReference>
<feature type="binding site" evidence="5">
    <location>
        <position position="397"/>
    </location>
    <ligand>
        <name>substrate</name>
    </ligand>
</feature>
<dbReference type="CDD" id="cd02859">
    <property type="entry name" value="E_set_AMPKbeta_like_N"/>
    <property type="match status" value="1"/>
</dbReference>
<evidence type="ECO:0000259" key="9">
    <source>
        <dbReference type="Pfam" id="PF20811"/>
    </source>
</evidence>
<dbReference type="Pfam" id="PF16561">
    <property type="entry name" value="AMPK1_CBM"/>
    <property type="match status" value="1"/>
</dbReference>
<evidence type="ECO:0000256" key="6">
    <source>
        <dbReference type="SAM" id="MobiDB-lite"/>
    </source>
</evidence>
<feature type="region of interest" description="Disordered" evidence="6">
    <location>
        <begin position="636"/>
        <end position="679"/>
    </location>
</feature>
<dbReference type="Pfam" id="PF05028">
    <property type="entry name" value="PARG_cat_C"/>
    <property type="match status" value="1"/>
</dbReference>
<organism evidence="10 11">
    <name type="scientific">Vitrella brassicaformis (strain CCMP3155)</name>
    <dbReference type="NCBI Taxonomy" id="1169540"/>
    <lineage>
        <taxon>Eukaryota</taxon>
        <taxon>Sar</taxon>
        <taxon>Alveolata</taxon>
        <taxon>Colpodellida</taxon>
        <taxon>Vitrellaceae</taxon>
        <taxon>Vitrella</taxon>
    </lineage>
</organism>
<dbReference type="Pfam" id="PF20811">
    <property type="entry name" value="PARG_cat_N"/>
    <property type="match status" value="1"/>
</dbReference>
<dbReference type="InterPro" id="IPR013783">
    <property type="entry name" value="Ig-like_fold"/>
</dbReference>
<evidence type="ECO:0000313" key="10">
    <source>
        <dbReference type="EMBL" id="CEM31363.1"/>
    </source>
</evidence>
<keyword evidence="11" id="KW-1185">Reference proteome</keyword>
<dbReference type="GO" id="GO:0005975">
    <property type="term" value="P:carbohydrate metabolic process"/>
    <property type="evidence" value="ECO:0007669"/>
    <property type="project" value="InterPro"/>
</dbReference>
<dbReference type="GO" id="GO:0004649">
    <property type="term" value="F:poly(ADP-ribose) glycohydrolase activity"/>
    <property type="evidence" value="ECO:0007669"/>
    <property type="project" value="UniProtKB-EC"/>
</dbReference>
<feature type="region of interest" description="Disordered" evidence="6">
    <location>
        <begin position="40"/>
        <end position="72"/>
    </location>
</feature>
<dbReference type="GO" id="GO:0005737">
    <property type="term" value="C:cytoplasm"/>
    <property type="evidence" value="ECO:0007669"/>
    <property type="project" value="TreeGrafter"/>
</dbReference>
<proteinExistence type="inferred from homology"/>
<feature type="active site" evidence="4">
    <location>
        <position position="357"/>
    </location>
</feature>
<feature type="domain" description="PARG helical" evidence="9">
    <location>
        <begin position="188"/>
        <end position="286"/>
    </location>
</feature>
<evidence type="ECO:0000259" key="7">
    <source>
        <dbReference type="Pfam" id="PF05028"/>
    </source>
</evidence>
<dbReference type="EMBL" id="CDMY01000718">
    <property type="protein sequence ID" value="CEM31363.1"/>
    <property type="molecule type" value="Genomic_DNA"/>
</dbReference>
<name>A0A0G4GMC9_VITBC</name>
<accession>A0A0G4GMC9</accession>
<dbReference type="Gene3D" id="2.60.40.10">
    <property type="entry name" value="Immunoglobulins"/>
    <property type="match status" value="1"/>
</dbReference>
<dbReference type="STRING" id="1169540.A0A0G4GMC9"/>
<dbReference type="InterPro" id="IPR046372">
    <property type="entry name" value="PARG_cat_C"/>
</dbReference>
<dbReference type="GO" id="GO:1990966">
    <property type="term" value="P:ATP generation from poly-ADP-D-ribose"/>
    <property type="evidence" value="ECO:0007669"/>
    <property type="project" value="TreeGrafter"/>
</dbReference>
<dbReference type="GO" id="GO:0006282">
    <property type="term" value="P:regulation of DNA repair"/>
    <property type="evidence" value="ECO:0007669"/>
    <property type="project" value="InterPro"/>
</dbReference>
<feature type="region of interest" description="Disordered" evidence="6">
    <location>
        <begin position="565"/>
        <end position="600"/>
    </location>
</feature>
<feature type="domain" description="AMP-activated protein kinase glycogen-binding" evidence="8">
    <location>
        <begin position="722"/>
        <end position="791"/>
    </location>
</feature>
<feature type="active site" evidence="4">
    <location>
        <position position="356"/>
    </location>
</feature>
<comment type="similarity">
    <text evidence="1">Belongs to the poly(ADP-ribose) glycohydrolase family.</text>
</comment>
<feature type="domain" description="PARG catalytic Macro" evidence="7">
    <location>
        <begin position="307"/>
        <end position="514"/>
    </location>
</feature>
<feature type="active site" evidence="4">
    <location>
        <position position="338"/>
    </location>
</feature>
<keyword evidence="3" id="KW-0378">Hydrolase</keyword>
<dbReference type="VEuPathDB" id="CryptoDB:Vbra_10127"/>
<dbReference type="EC" id="3.2.1.143" evidence="2"/>
<dbReference type="InterPro" id="IPR014756">
    <property type="entry name" value="Ig_E-set"/>
</dbReference>
<evidence type="ECO:0000256" key="5">
    <source>
        <dbReference type="PIRSR" id="PIRSR607724-2"/>
    </source>
</evidence>
<evidence type="ECO:0000256" key="3">
    <source>
        <dbReference type="ARBA" id="ARBA00022801"/>
    </source>
</evidence>
<dbReference type="PANTHER" id="PTHR12837">
    <property type="entry name" value="POLY ADP-RIBOSE GLYCOHYDROLASE"/>
    <property type="match status" value="1"/>
</dbReference>